<keyword evidence="2" id="KW-1185">Reference proteome</keyword>
<dbReference type="EMBL" id="JBBHLL010000076">
    <property type="protein sequence ID" value="KAK7819907.1"/>
    <property type="molecule type" value="Genomic_DNA"/>
</dbReference>
<comment type="caution">
    <text evidence="1">The sequence shown here is derived from an EMBL/GenBank/DDBJ whole genome shotgun (WGS) entry which is preliminary data.</text>
</comment>
<protein>
    <submittedName>
        <fullName evidence="1">Uncharacterized protein</fullName>
    </submittedName>
</protein>
<proteinExistence type="predicted"/>
<gene>
    <name evidence="1" type="ORF">U0070_007599</name>
</gene>
<sequence>MTQLTGPEAPPSGGLLADHLPMIGWTLVMGVQAALEEPHSKLPGAAVILARAVDLEVSGAFRAPGGEARET</sequence>
<accession>A0AAW0J056</accession>
<dbReference type="Proteomes" id="UP001488838">
    <property type="component" value="Unassembled WGS sequence"/>
</dbReference>
<evidence type="ECO:0000313" key="2">
    <source>
        <dbReference type="Proteomes" id="UP001488838"/>
    </source>
</evidence>
<name>A0AAW0J056_MYOGA</name>
<reference evidence="1 2" key="1">
    <citation type="journal article" date="2023" name="bioRxiv">
        <title>Conserved and derived expression patterns and positive selection on dental genes reveal complex evolutionary context of ever-growing rodent molars.</title>
        <authorList>
            <person name="Calamari Z.T."/>
            <person name="Song A."/>
            <person name="Cohen E."/>
            <person name="Akter M."/>
            <person name="Roy R.D."/>
            <person name="Hallikas O."/>
            <person name="Christensen M.M."/>
            <person name="Li P."/>
            <person name="Marangoni P."/>
            <person name="Jernvall J."/>
            <person name="Klein O.D."/>
        </authorList>
    </citation>
    <scope>NUCLEOTIDE SEQUENCE [LARGE SCALE GENOMIC DNA]</scope>
    <source>
        <strain evidence="1">V071</strain>
    </source>
</reference>
<evidence type="ECO:0000313" key="1">
    <source>
        <dbReference type="EMBL" id="KAK7819907.1"/>
    </source>
</evidence>
<organism evidence="1 2">
    <name type="scientific">Myodes glareolus</name>
    <name type="common">Bank vole</name>
    <name type="synonym">Clethrionomys glareolus</name>
    <dbReference type="NCBI Taxonomy" id="447135"/>
    <lineage>
        <taxon>Eukaryota</taxon>
        <taxon>Metazoa</taxon>
        <taxon>Chordata</taxon>
        <taxon>Craniata</taxon>
        <taxon>Vertebrata</taxon>
        <taxon>Euteleostomi</taxon>
        <taxon>Mammalia</taxon>
        <taxon>Eutheria</taxon>
        <taxon>Euarchontoglires</taxon>
        <taxon>Glires</taxon>
        <taxon>Rodentia</taxon>
        <taxon>Myomorpha</taxon>
        <taxon>Muroidea</taxon>
        <taxon>Cricetidae</taxon>
        <taxon>Arvicolinae</taxon>
        <taxon>Myodes</taxon>
    </lineage>
</organism>
<dbReference type="AlphaFoldDB" id="A0AAW0J056"/>